<proteinExistence type="predicted"/>
<feature type="compositionally biased region" description="Basic and acidic residues" evidence="1">
    <location>
        <begin position="9"/>
        <end position="33"/>
    </location>
</feature>
<dbReference type="Pfam" id="PF11772">
    <property type="entry name" value="EpuA"/>
    <property type="match status" value="1"/>
</dbReference>
<dbReference type="STRING" id="1220589.CD32_02290"/>
<protein>
    <recommendedName>
        <fullName evidence="5">DNA-directed RNA polymerase subunit beta</fullName>
    </recommendedName>
</protein>
<dbReference type="Proteomes" id="UP000030437">
    <property type="component" value="Unassembled WGS sequence"/>
</dbReference>
<keyword evidence="2" id="KW-1133">Transmembrane helix</keyword>
<evidence type="ECO:0000256" key="1">
    <source>
        <dbReference type="SAM" id="MobiDB-lite"/>
    </source>
</evidence>
<dbReference type="OrthoDB" id="2300232at2"/>
<dbReference type="RefSeq" id="WP_036150775.1">
    <property type="nucleotide sequence ID" value="NZ_AVCX01000020.1"/>
</dbReference>
<dbReference type="InterPro" id="IPR024596">
    <property type="entry name" value="RNApol_su_b/EpuA"/>
</dbReference>
<keyword evidence="4" id="KW-1185">Reference proteome</keyword>
<comment type="caution">
    <text evidence="3">The sequence shown here is derived from an EMBL/GenBank/DDBJ whole genome shotgun (WGS) entry which is preliminary data.</text>
</comment>
<keyword evidence="2" id="KW-0812">Transmembrane</keyword>
<organism evidence="3 4">
    <name type="scientific">Lysinibacillus odysseyi 34hs-1 = NBRC 100172</name>
    <dbReference type="NCBI Taxonomy" id="1220589"/>
    <lineage>
        <taxon>Bacteria</taxon>
        <taxon>Bacillati</taxon>
        <taxon>Bacillota</taxon>
        <taxon>Bacilli</taxon>
        <taxon>Bacillales</taxon>
        <taxon>Bacillaceae</taxon>
        <taxon>Lysinibacillus</taxon>
    </lineage>
</organism>
<feature type="region of interest" description="Disordered" evidence="1">
    <location>
        <begin position="1"/>
        <end position="33"/>
    </location>
</feature>
<evidence type="ECO:0000256" key="2">
    <source>
        <dbReference type="SAM" id="Phobius"/>
    </source>
</evidence>
<dbReference type="eggNOG" id="ENOG5033DQZ">
    <property type="taxonomic scope" value="Bacteria"/>
</dbReference>
<dbReference type="AlphaFoldDB" id="A0A0A3ITH5"/>
<name>A0A0A3ITH5_9BACI</name>
<evidence type="ECO:0008006" key="5">
    <source>
        <dbReference type="Google" id="ProtNLM"/>
    </source>
</evidence>
<feature type="transmembrane region" description="Helical" evidence="2">
    <location>
        <begin position="46"/>
        <end position="72"/>
    </location>
</feature>
<evidence type="ECO:0000313" key="3">
    <source>
        <dbReference type="EMBL" id="KGR88069.1"/>
    </source>
</evidence>
<dbReference type="EMBL" id="JPVP01000043">
    <property type="protein sequence ID" value="KGR88069.1"/>
    <property type="molecule type" value="Genomic_DNA"/>
</dbReference>
<gene>
    <name evidence="3" type="ORF">CD32_02290</name>
</gene>
<sequence>MTNDLNHPLPEEQPKKRRQTKPEPVEPAKDNGDKQKRWVRLRLLPIWLRIIIVSVLFLAVAIIGVIFGYSVIGEGSAGDALKWETWQHILDIKNGKE</sequence>
<keyword evidence="2" id="KW-0472">Membrane</keyword>
<reference evidence="3 4" key="1">
    <citation type="submission" date="2014-02" db="EMBL/GenBank/DDBJ databases">
        <title>Draft genome sequence of Lysinibacillus odysseyi NBRC 100172.</title>
        <authorList>
            <person name="Zhang F."/>
            <person name="Wang G."/>
            <person name="Zhang L."/>
        </authorList>
    </citation>
    <scope>NUCLEOTIDE SEQUENCE [LARGE SCALE GENOMIC DNA]</scope>
    <source>
        <strain evidence="3 4">NBRC 100172</strain>
    </source>
</reference>
<evidence type="ECO:0000313" key="4">
    <source>
        <dbReference type="Proteomes" id="UP000030437"/>
    </source>
</evidence>
<accession>A0A0A3ITH5</accession>